<dbReference type="Proteomes" id="UP001642360">
    <property type="component" value="Unassembled WGS sequence"/>
</dbReference>
<protein>
    <recommendedName>
        <fullName evidence="2">SWIRM domain-containing protein</fullName>
    </recommendedName>
</protein>
<feature type="domain" description="SWIRM" evidence="2">
    <location>
        <begin position="168"/>
        <end position="254"/>
    </location>
</feature>
<dbReference type="PROSITE" id="PS50934">
    <property type="entry name" value="SWIRM"/>
    <property type="match status" value="1"/>
</dbReference>
<dbReference type="FunFam" id="1.10.10.10:FF:000087">
    <property type="entry name" value="Transcriptional adapter 2"/>
    <property type="match status" value="1"/>
</dbReference>
<dbReference type="PANTHER" id="PTHR12374">
    <property type="entry name" value="TRANSCRIPTIONAL ADAPTOR 2 ADA2 -RELATED"/>
    <property type="match status" value="1"/>
</dbReference>
<reference evidence="3 4" key="1">
    <citation type="submission" date="2024-02" db="EMBL/GenBank/DDBJ databases">
        <authorList>
            <person name="Vignale AGUSTIN F."/>
            <person name="Sosa J E."/>
            <person name="Modenutti C."/>
        </authorList>
    </citation>
    <scope>NUCLEOTIDE SEQUENCE [LARGE SCALE GENOMIC DNA]</scope>
</reference>
<evidence type="ECO:0000259" key="2">
    <source>
        <dbReference type="PROSITE" id="PS50934"/>
    </source>
</evidence>
<gene>
    <name evidence="3" type="ORF">ILEXP_LOCUS14471</name>
</gene>
<dbReference type="PANTHER" id="PTHR12374:SF20">
    <property type="entry name" value="TRANSCRIPTIONAL ADAPTER 2-ALPHA"/>
    <property type="match status" value="1"/>
</dbReference>
<dbReference type="Pfam" id="PF22941">
    <property type="entry name" value="TADA2A-like_3rd"/>
    <property type="match status" value="1"/>
</dbReference>
<proteinExistence type="predicted"/>
<dbReference type="EMBL" id="CAUOFW020001599">
    <property type="protein sequence ID" value="CAK9146620.1"/>
    <property type="molecule type" value="Genomic_DNA"/>
</dbReference>
<evidence type="ECO:0000313" key="4">
    <source>
        <dbReference type="Proteomes" id="UP001642360"/>
    </source>
</evidence>
<keyword evidence="4" id="KW-1185">Reference proteome</keyword>
<name>A0ABC8RPX4_9AQUA</name>
<dbReference type="Gene3D" id="1.10.10.10">
    <property type="entry name" value="Winged helix-like DNA-binding domain superfamily/Winged helix DNA-binding domain"/>
    <property type="match status" value="1"/>
</dbReference>
<comment type="caution">
    <text evidence="3">The sequence shown here is derived from an EMBL/GenBank/DDBJ whole genome shotgun (WGS) entry which is preliminary data.</text>
</comment>
<organism evidence="3 4">
    <name type="scientific">Ilex paraguariensis</name>
    <name type="common">yerba mate</name>
    <dbReference type="NCBI Taxonomy" id="185542"/>
    <lineage>
        <taxon>Eukaryota</taxon>
        <taxon>Viridiplantae</taxon>
        <taxon>Streptophyta</taxon>
        <taxon>Embryophyta</taxon>
        <taxon>Tracheophyta</taxon>
        <taxon>Spermatophyta</taxon>
        <taxon>Magnoliopsida</taxon>
        <taxon>eudicotyledons</taxon>
        <taxon>Gunneridae</taxon>
        <taxon>Pentapetalae</taxon>
        <taxon>asterids</taxon>
        <taxon>campanulids</taxon>
        <taxon>Aquifoliales</taxon>
        <taxon>Aquifoliaceae</taxon>
        <taxon>Ilex</taxon>
    </lineage>
</organism>
<dbReference type="AlphaFoldDB" id="A0ABC8RPX4"/>
<dbReference type="InterPro" id="IPR007526">
    <property type="entry name" value="SWIRM"/>
</dbReference>
<feature type="region of interest" description="Disordered" evidence="1">
    <location>
        <begin position="114"/>
        <end position="133"/>
    </location>
</feature>
<dbReference type="InterPro" id="IPR009057">
    <property type="entry name" value="Homeodomain-like_sf"/>
</dbReference>
<evidence type="ECO:0000313" key="3">
    <source>
        <dbReference type="EMBL" id="CAK9146620.1"/>
    </source>
</evidence>
<accession>A0ABC8RPX4</accession>
<dbReference type="InterPro" id="IPR055141">
    <property type="entry name" value="TADA2A_B-like_dom"/>
</dbReference>
<dbReference type="SUPFAM" id="SSF46689">
    <property type="entry name" value="Homeodomain-like"/>
    <property type="match status" value="1"/>
</dbReference>
<evidence type="ECO:0000256" key="1">
    <source>
        <dbReference type="SAM" id="MobiDB-lite"/>
    </source>
</evidence>
<sequence>MSLFSMMFSDAYADRTVGEEKPRTSVDEGPSMTELSGYNSKRREFEIEYENDAEQLLADMLIASHATCSPLGQRVCYWTTDLLEFPYYLMCFSDSLLTSLFNDRGLPHKIKEAEETARGVKESSQPDPSGKFLQRANNLKGELDSSAQGGVTNIDSGCKDSSSTTAGLAISNSLNNWDVTGFVGANLLSVAEKQLCGEIKILPTHYLSLLEAMSMEILKGNITKKSEAHGMFNLDPNKVDGVYDMLVKKGITQA</sequence>
<dbReference type="InterPro" id="IPR036388">
    <property type="entry name" value="WH-like_DNA-bd_sf"/>
</dbReference>